<dbReference type="Pfam" id="PF02852">
    <property type="entry name" value="Pyr_redox_dim"/>
    <property type="match status" value="1"/>
</dbReference>
<dbReference type="SUPFAM" id="SSF52821">
    <property type="entry name" value="Rhodanese/Cell cycle control phosphatase"/>
    <property type="match status" value="1"/>
</dbReference>
<evidence type="ECO:0000256" key="1">
    <source>
        <dbReference type="ARBA" id="ARBA00001974"/>
    </source>
</evidence>
<dbReference type="GO" id="GO:0016491">
    <property type="term" value="F:oxidoreductase activity"/>
    <property type="evidence" value="ECO:0007669"/>
    <property type="project" value="UniProtKB-KW"/>
</dbReference>
<dbReference type="SMART" id="SM00450">
    <property type="entry name" value="RHOD"/>
    <property type="match status" value="1"/>
</dbReference>
<evidence type="ECO:0000256" key="7">
    <source>
        <dbReference type="ARBA" id="ARBA00023284"/>
    </source>
</evidence>
<dbReference type="SUPFAM" id="SSF51905">
    <property type="entry name" value="FAD/NAD(P)-binding domain"/>
    <property type="match status" value="2"/>
</dbReference>
<dbReference type="InterPro" id="IPR001763">
    <property type="entry name" value="Rhodanese-like_dom"/>
</dbReference>
<accession>A0A1Y4QY43</accession>
<comment type="similarity">
    <text evidence="2">Belongs to the class-III pyridine nucleotide-disulfide oxidoreductase family.</text>
</comment>
<reference evidence="10" key="1">
    <citation type="submission" date="2017-04" db="EMBL/GenBank/DDBJ databases">
        <title>Function of individual gut microbiota members based on whole genome sequencing of pure cultures obtained from chicken caecum.</title>
        <authorList>
            <person name="Medvecky M."/>
            <person name="Cejkova D."/>
            <person name="Polansky O."/>
            <person name="Karasova D."/>
            <person name="Kubasova T."/>
            <person name="Cizek A."/>
            <person name="Rychlik I."/>
        </authorList>
    </citation>
    <scope>NUCLEOTIDE SEQUENCE [LARGE SCALE GENOMIC DNA]</scope>
    <source>
        <strain evidence="10">An144</strain>
    </source>
</reference>
<dbReference type="SUPFAM" id="SSF55424">
    <property type="entry name" value="FAD/NAD-linked reductases, dimerisation (C-terminal) domain"/>
    <property type="match status" value="1"/>
</dbReference>
<evidence type="ECO:0000259" key="8">
    <source>
        <dbReference type="PROSITE" id="PS50206"/>
    </source>
</evidence>
<keyword evidence="4" id="KW-0274">FAD</keyword>
<gene>
    <name evidence="9" type="ORF">B5E88_06780</name>
</gene>
<dbReference type="PRINTS" id="PR00368">
    <property type="entry name" value="FADPNR"/>
</dbReference>
<dbReference type="InterPro" id="IPR036188">
    <property type="entry name" value="FAD/NAD-bd_sf"/>
</dbReference>
<dbReference type="Gene3D" id="3.40.250.10">
    <property type="entry name" value="Rhodanese-like domain"/>
    <property type="match status" value="1"/>
</dbReference>
<organism evidence="9 10">
    <name type="scientific">Enterococcus cecorum</name>
    <dbReference type="NCBI Taxonomy" id="44008"/>
    <lineage>
        <taxon>Bacteria</taxon>
        <taxon>Bacillati</taxon>
        <taxon>Bacillota</taxon>
        <taxon>Bacilli</taxon>
        <taxon>Lactobacillales</taxon>
        <taxon>Enterococcaceae</taxon>
        <taxon>Enterococcus</taxon>
    </lineage>
</organism>
<evidence type="ECO:0000256" key="2">
    <source>
        <dbReference type="ARBA" id="ARBA00009130"/>
    </source>
</evidence>
<dbReference type="Pfam" id="PF00581">
    <property type="entry name" value="Rhodanese"/>
    <property type="match status" value="1"/>
</dbReference>
<dbReference type="PRINTS" id="PR00411">
    <property type="entry name" value="PNDRDTASEI"/>
</dbReference>
<dbReference type="PANTHER" id="PTHR43429">
    <property type="entry name" value="PYRIDINE NUCLEOTIDE-DISULFIDE OXIDOREDUCTASE DOMAIN-CONTAINING"/>
    <property type="match status" value="1"/>
</dbReference>
<dbReference type="Gene3D" id="3.50.50.60">
    <property type="entry name" value="FAD/NAD(P)-binding domain"/>
    <property type="match status" value="2"/>
</dbReference>
<comment type="cofactor">
    <cofactor evidence="1">
        <name>FAD</name>
        <dbReference type="ChEBI" id="CHEBI:57692"/>
    </cofactor>
</comment>
<feature type="domain" description="Rhodanese" evidence="8">
    <location>
        <begin position="462"/>
        <end position="545"/>
    </location>
</feature>
<evidence type="ECO:0000256" key="5">
    <source>
        <dbReference type="ARBA" id="ARBA00023002"/>
    </source>
</evidence>
<comment type="caution">
    <text evidence="9">The sequence shown here is derived from an EMBL/GenBank/DDBJ whole genome shotgun (WGS) entry which is preliminary data.</text>
</comment>
<dbReference type="RefSeq" id="WP_047338798.1">
    <property type="nucleotide sequence ID" value="NZ_CP144495.1"/>
</dbReference>
<evidence type="ECO:0000256" key="3">
    <source>
        <dbReference type="ARBA" id="ARBA00022630"/>
    </source>
</evidence>
<dbReference type="Proteomes" id="UP000196074">
    <property type="component" value="Unassembled WGS sequence"/>
</dbReference>
<evidence type="ECO:0000313" key="10">
    <source>
        <dbReference type="Proteomes" id="UP000196074"/>
    </source>
</evidence>
<keyword evidence="3" id="KW-0285">Flavoprotein</keyword>
<proteinExistence type="inferred from homology"/>
<sequence>MKKVIIVGGVAGGMSCATRLRRLMEEAEITVFEKGPYVSFANCGLPYHVSGEIENREQLLVQTAENLTKRFDIDVRPNHEVLAIDRKAKTVTVKNQEQVFTQDYDVLVLSPGAKPVVPNFPGLAEAQNVFTVRSVPDIDRIMAHLQQQAIQHVTVVGAGFIGLEMVENLSKRQLQVTLIEKAPQVLPALDPEMATFVEEELVKNGVNVLTNQGVAGFSEKGREVVLEDGQVLASDLTILAIGVQPESRLAKEAGLTLGLREAIVVDENYCTSDPDIYAIGDAILVTQHTSKEQTLISLASPANRQGRQVADIIAGLPRKNKGSLGTAIVRTFAMTAAFTGLNERTLKRLGKNYQVVHTLGKHHASYYPAATDILLKLLFDPKTGEIFGAQAVGENGVDKRIDVLATAIKAGLTVEDLPELELTYAPPFGSAKDPVNMIGYAALNLMEGLSENVQWYDLANELKNGAKILDVRNPAELANGKFTNALAIPLDELRARLVELDKNQAYIVSCHSGQRSYLAERILKQHGFKVKNLDGAYYLYSHVNK</sequence>
<dbReference type="PROSITE" id="PS50206">
    <property type="entry name" value="RHODANESE_3"/>
    <property type="match status" value="1"/>
</dbReference>
<name>A0A1Y4QY43_9ENTE</name>
<dbReference type="InterPro" id="IPR036873">
    <property type="entry name" value="Rhodanese-like_dom_sf"/>
</dbReference>
<protein>
    <submittedName>
        <fullName evidence="9">CoA-disulfide reductase</fullName>
    </submittedName>
</protein>
<dbReference type="EMBL" id="NFLC01000011">
    <property type="protein sequence ID" value="OUQ10248.1"/>
    <property type="molecule type" value="Genomic_DNA"/>
</dbReference>
<keyword evidence="5" id="KW-0560">Oxidoreductase</keyword>
<evidence type="ECO:0000256" key="6">
    <source>
        <dbReference type="ARBA" id="ARBA00023097"/>
    </source>
</evidence>
<dbReference type="InterPro" id="IPR050260">
    <property type="entry name" value="FAD-bd_OxRdtase"/>
</dbReference>
<keyword evidence="7" id="KW-0676">Redox-active center</keyword>
<evidence type="ECO:0000313" key="9">
    <source>
        <dbReference type="EMBL" id="OUQ10248.1"/>
    </source>
</evidence>
<dbReference type="InterPro" id="IPR004099">
    <property type="entry name" value="Pyr_nucl-diS_OxRdtase_dimer"/>
</dbReference>
<evidence type="ECO:0000256" key="4">
    <source>
        <dbReference type="ARBA" id="ARBA00022827"/>
    </source>
</evidence>
<dbReference type="InterPro" id="IPR023753">
    <property type="entry name" value="FAD/NAD-binding_dom"/>
</dbReference>
<dbReference type="PROSITE" id="PS51257">
    <property type="entry name" value="PROKAR_LIPOPROTEIN"/>
    <property type="match status" value="1"/>
</dbReference>
<dbReference type="InterPro" id="IPR016156">
    <property type="entry name" value="FAD/NAD-linked_Rdtase_dimer_sf"/>
</dbReference>
<dbReference type="AlphaFoldDB" id="A0A1Y4QY43"/>
<dbReference type="PANTHER" id="PTHR43429:SF1">
    <property type="entry name" value="NAD(P)H SULFUR OXIDOREDUCTASE (COA-DEPENDENT)"/>
    <property type="match status" value="1"/>
</dbReference>
<keyword evidence="6" id="KW-0558">Oxidation</keyword>
<dbReference type="Pfam" id="PF07992">
    <property type="entry name" value="Pyr_redox_2"/>
    <property type="match status" value="1"/>
</dbReference>